<feature type="domain" description="Long Rib" evidence="3">
    <location>
        <begin position="934"/>
        <end position="1025"/>
    </location>
</feature>
<organism evidence="4 5">
    <name type="scientific">Bifidobacterium bifidum BGN4</name>
    <dbReference type="NCBI Taxonomy" id="484020"/>
    <lineage>
        <taxon>Bacteria</taxon>
        <taxon>Bacillati</taxon>
        <taxon>Actinomycetota</taxon>
        <taxon>Actinomycetes</taxon>
        <taxon>Bifidobacteriales</taxon>
        <taxon>Bifidobacteriaceae</taxon>
        <taxon>Bifidobacterium</taxon>
    </lineage>
</organism>
<proteinExistence type="predicted"/>
<reference evidence="4 5" key="1">
    <citation type="journal article" date="2012" name="J. Bacteriol.">
        <title>Complete Genome Sequence of the Probiotic Bacterium Bifidobacterium bifidum Strain BGN4.</title>
        <authorList>
            <person name="Yu D.S."/>
            <person name="Jeong H."/>
            <person name="Lee D.H."/>
            <person name="Kwon S.K."/>
            <person name="Song J.Y."/>
            <person name="Kim B.K."/>
            <person name="Park M.S."/>
            <person name="Ji G.E."/>
            <person name="Oh T.K."/>
            <person name="Kim J.F."/>
        </authorList>
    </citation>
    <scope>NUCLEOTIDE SEQUENCE [LARGE SCALE GENOMIC DNA]</scope>
    <source>
        <strain evidence="4 5">BGN4</strain>
    </source>
</reference>
<dbReference type="Gene3D" id="2.160.20.10">
    <property type="entry name" value="Single-stranded right-handed beta-helix, Pectin lyase-like"/>
    <property type="match status" value="1"/>
</dbReference>
<evidence type="ECO:0000259" key="3">
    <source>
        <dbReference type="Pfam" id="PF18957"/>
    </source>
</evidence>
<dbReference type="HOGENOM" id="CLU_003585_0_0_11"/>
<dbReference type="Gene3D" id="1.20.1270.70">
    <property type="entry name" value="Designed single chain three-helix bundle"/>
    <property type="match status" value="1"/>
</dbReference>
<evidence type="ECO:0000256" key="1">
    <source>
        <dbReference type="SAM" id="MobiDB-lite"/>
    </source>
</evidence>
<feature type="region of interest" description="Disordered" evidence="1">
    <location>
        <begin position="1708"/>
        <end position="1733"/>
    </location>
</feature>
<evidence type="ECO:0000256" key="2">
    <source>
        <dbReference type="SAM" id="Phobius"/>
    </source>
</evidence>
<sequence>MDDRIADMSPRNEEGNGDSPITVRTTMKPHVGSRMIAASVALGTAFALIAPSSALAGDATPAAASTGTTYYVSSTHGDDGNAGTDQNHPWKTLDKVNAIATDLKPGDSVLLERGSTFQDQYLHIKDTSGTADAPITIADYGDASAKPVIAANGVKGSRWYQNYRASVGNHQNKGTVSSAILLKDVSYITVKNLEITNDDPDVYDPIDTWKWTDTADSDGTKLDRSADRMDRTGVAGIAENGTTMSHVTLEGLNIHDVDGNIYNKHMANGGIYFMAHYARENKNAADNTWLQNHISRFDHITIKNNIVKDVDRWGIAVGYTAYLNFIDAAWGDGSIDDDLIAKYGQTNVTIENNYVKGAGGDAITLMYCDRPVIQYNVGDSVSKHMNNVDYPHDREHGGRYGGWVAAGIWPWRCKDPIFQYNEMYNNLNSEHGNGDGQAWDADYGDGTLYQYNYSYGNSFASLMICNQYAINTTFRYNISQNDRRGVFDLPSNGPGNHIYNNTVYIGKDSAVLTNRSNSQAKFENNIFINATDTKKTETWNRGSLHGGQTYDKNMYVNYANRPASDSNAVEVADVATVLANAGHAPSAPKADGSVYGRSGSEFDGYKPVDGSPAINAGKVISDMNDYAVTNDFFGNTIKGTPDLGAVESNVLSVSGKVNAYETATVGGSKVVYVPFTAKNPTTVKQLRAGLTVGDGSVANVYRGGNKLAADAAIQSDDVLRFEVEGTSNTPIEYTIAQKNAWNWVDWFKTATGVVWNSQKQNGADGDWTDITTFSTEYPMSKYNDYYGAGLTGNLSDLPAVGAARPERQGLLVDDPGAAGGTAIVWKAPKAGTVKVTLGRDNEPQRRNANASGTVTLALTKNGETLCTADISTAQTKNDDFVNCLKSDKGTVQVNAGDVIRIAATAASGAAAPDLYVSPVVTYQDVAPVESQTAQYTASYDAVSAKVGTKATATVKFTKGGAAATPTGVKSYALKTAVDGVAVDAATGAVTYTPGADAYGTTKTATVVVTYSDDTTDEATVTFNVEKSNAQKYNVLYPAVSGGAGVALKRTPKFTLKADSAAASIPAGTKFALGAGAPAGASVNAATGEVTLTSTRAGAITVPVTVTFSDTNESIEATATFTVTAPAALGTSKLETGTADGANVIYVPFTAKTPTTVADLLALVTAEPDSALKAVYRDGTKLEDAAAVKAGDVLRFYADGSTFTADYTVVQKNAWNWVDDFKTDSQGPIWTSQRQVSGKWQTITDFGSDVYPQTYYDKYYGVGVDYQNKSLPADRSAIHGLIADNPGDSAATAMAWTAPKAGSVKVTLDKVTGAHVEPYIRQSNSNGKDVVLKLLKNDEVICSATMTDSFATATGFNECLASAKGTVKVAVGDVLRFSVDAAAGTSKSSIHISPVITYTDADEPSPEPGLSEQYAAAYPASVAAKVGEKATAAVSFTKGAAAADAPAGTTFAVAGDGFTVAADGTVSFTPTDAQAGKTVTATVTVTYSDKSTDTATVTFKVAAKTEPEPKPGLSEQYAAAYPASVAAKVGEKATAAVSFTKGAAAADAPAGTTFAVVGDGFTVAADGTVSFTPTDAQAGKTVTATVTVTYSDKSTDTATVTFKVAAKTEPEPKPGLSEQYAAAYPASVAAKVGEKATAAVSFTKGAAAADAPAGTTFAVAGDGFTVAADGTVSFTPTDAQAGKTVTATVTVTYSDKSTDTATVTFTVAAKDPEPEPTDPKADLRKEVESASKLDEKDYTADSWKVFAAALDNAKAVLEDKDATEAQISGALTTLKSATAALAKAGDTGKPDDGDKPSAGKPNDKGDKGNGLSKTGASVAVIGVAMLLLAAAGFVTVNVVRRRR</sequence>
<dbReference type="InterPro" id="IPR012334">
    <property type="entry name" value="Pectin_lyas_fold"/>
</dbReference>
<feature type="domain" description="Long Rib" evidence="3">
    <location>
        <begin position="1411"/>
        <end position="1500"/>
    </location>
</feature>
<feature type="compositionally biased region" description="Basic and acidic residues" evidence="1">
    <location>
        <begin position="1"/>
        <end position="14"/>
    </location>
</feature>
<dbReference type="GO" id="GO:0005975">
    <property type="term" value="P:carbohydrate metabolic process"/>
    <property type="evidence" value="ECO:0007669"/>
    <property type="project" value="UniProtKB-ARBA"/>
</dbReference>
<gene>
    <name evidence="4" type="ORF">BBB_0436</name>
</gene>
<dbReference type="Proteomes" id="UP000006173">
    <property type="component" value="Chromosome"/>
</dbReference>
<feature type="compositionally biased region" description="Basic and acidic residues" evidence="1">
    <location>
        <begin position="1785"/>
        <end position="1806"/>
    </location>
</feature>
<dbReference type="Gene3D" id="2.60.40.10">
    <property type="entry name" value="Immunoglobulins"/>
    <property type="match status" value="1"/>
</dbReference>
<protein>
    <recommendedName>
        <fullName evidence="3">Long Rib domain-containing protein</fullName>
    </recommendedName>
</protein>
<accession>I3WGL8</accession>
<keyword evidence="2" id="KW-0812">Transmembrane</keyword>
<dbReference type="Pfam" id="PF07554">
    <property type="entry name" value="FIVAR"/>
    <property type="match status" value="1"/>
</dbReference>
<feature type="transmembrane region" description="Helical" evidence="2">
    <location>
        <begin position="1815"/>
        <end position="1838"/>
    </location>
</feature>
<keyword evidence="2" id="KW-0472">Membrane</keyword>
<dbReference type="InterPro" id="IPR013783">
    <property type="entry name" value="Ig-like_fold"/>
</dbReference>
<dbReference type="NCBIfam" id="NF038186">
    <property type="entry name" value="YPDG_rpt"/>
    <property type="match status" value="4"/>
</dbReference>
<dbReference type="InterPro" id="IPR044055">
    <property type="entry name" value="RibLong"/>
</dbReference>
<dbReference type="Pfam" id="PF18957">
    <property type="entry name" value="RibLong"/>
    <property type="match status" value="5"/>
</dbReference>
<dbReference type="PATRIC" id="fig|484020.3.peg.432"/>
<dbReference type="InterPro" id="IPR011050">
    <property type="entry name" value="Pectin_lyase_fold/virulence"/>
</dbReference>
<keyword evidence="2" id="KW-1133">Transmembrane helix</keyword>
<dbReference type="KEGG" id="bbf:BBB_0436"/>
<feature type="domain" description="Long Rib" evidence="3">
    <location>
        <begin position="1514"/>
        <end position="1603"/>
    </location>
</feature>
<evidence type="ECO:0000313" key="4">
    <source>
        <dbReference type="EMBL" id="AFL04031.1"/>
    </source>
</evidence>
<feature type="region of interest" description="Disordered" evidence="1">
    <location>
        <begin position="1"/>
        <end position="23"/>
    </location>
</feature>
<feature type="compositionally biased region" description="Basic and acidic residues" evidence="1">
    <location>
        <begin position="1709"/>
        <end position="1733"/>
    </location>
</feature>
<feature type="domain" description="Long Rib" evidence="3">
    <location>
        <begin position="1617"/>
        <end position="1706"/>
    </location>
</feature>
<dbReference type="SUPFAM" id="SSF51126">
    <property type="entry name" value="Pectin lyase-like"/>
    <property type="match status" value="2"/>
</dbReference>
<dbReference type="InterPro" id="IPR006626">
    <property type="entry name" value="PbH1"/>
</dbReference>
<dbReference type="SMART" id="SM00710">
    <property type="entry name" value="PbH1"/>
    <property type="match status" value="6"/>
</dbReference>
<dbReference type="EMBL" id="CP001361">
    <property type="protein sequence ID" value="AFL04031.1"/>
    <property type="molecule type" value="Genomic_DNA"/>
</dbReference>
<feature type="region of interest" description="Disordered" evidence="1">
    <location>
        <begin position="1782"/>
        <end position="1810"/>
    </location>
</feature>
<evidence type="ECO:0000313" key="5">
    <source>
        <dbReference type="Proteomes" id="UP000006173"/>
    </source>
</evidence>
<feature type="domain" description="Long Rib" evidence="3">
    <location>
        <begin position="1029"/>
        <end position="1122"/>
    </location>
</feature>
<name>I3WGL8_BIFBI</name>